<feature type="transmembrane region" description="Helical" evidence="1">
    <location>
        <begin position="59"/>
        <end position="81"/>
    </location>
</feature>
<dbReference type="STRING" id="523850.TON_0556"/>
<dbReference type="OrthoDB" id="91995at2157"/>
<dbReference type="EMBL" id="CP000855">
    <property type="protein sequence ID" value="ACJ16043.1"/>
    <property type="molecule type" value="Genomic_DNA"/>
</dbReference>
<dbReference type="eggNOG" id="arCOG10109">
    <property type="taxonomic scope" value="Archaea"/>
</dbReference>
<reference evidence="2 3" key="1">
    <citation type="journal article" date="2008" name="J. Bacteriol.">
        <title>The complete genome sequence of Thermococcus onnurineus NA1 reveals a mixed heterotrophic and carboxydotrophic metabolism.</title>
        <authorList>
            <person name="Lee H.S."/>
            <person name="Kang S.G."/>
            <person name="Bae S.S."/>
            <person name="Lim J.K."/>
            <person name="Cho Y."/>
            <person name="Kim Y.J."/>
            <person name="Jeon J.H."/>
            <person name="Cha S.S."/>
            <person name="Kwon K.K."/>
            <person name="Kim H.T."/>
            <person name="Park C.J."/>
            <person name="Lee H.W."/>
            <person name="Kim S.I."/>
            <person name="Chun J."/>
            <person name="Colwell R.R."/>
            <person name="Kim S.J."/>
            <person name="Lee J.H."/>
        </authorList>
    </citation>
    <scope>NUCLEOTIDE SEQUENCE [LARGE SCALE GENOMIC DNA]</scope>
    <source>
        <strain evidence="2 3">NA1</strain>
    </source>
</reference>
<feature type="transmembrane region" description="Helical" evidence="1">
    <location>
        <begin position="111"/>
        <end position="128"/>
    </location>
</feature>
<feature type="transmembrane region" description="Helical" evidence="1">
    <location>
        <begin position="7"/>
        <end position="28"/>
    </location>
</feature>
<keyword evidence="1" id="KW-0472">Membrane</keyword>
<keyword evidence="1" id="KW-1133">Transmembrane helix</keyword>
<evidence type="ECO:0000256" key="1">
    <source>
        <dbReference type="SAM" id="Phobius"/>
    </source>
</evidence>
<dbReference type="HOGENOM" id="CLU_1536740_0_0_2"/>
<evidence type="ECO:0000313" key="3">
    <source>
        <dbReference type="Proteomes" id="UP000002727"/>
    </source>
</evidence>
<name>B6YUK7_THEON</name>
<dbReference type="Proteomes" id="UP000002727">
    <property type="component" value="Chromosome"/>
</dbReference>
<dbReference type="AlphaFoldDB" id="B6YUK7"/>
<proteinExistence type="predicted"/>
<keyword evidence="3" id="KW-1185">Reference proteome</keyword>
<gene>
    <name evidence="2" type="ordered locus">TON_0556</name>
</gene>
<dbReference type="PATRIC" id="fig|523850.10.peg.555"/>
<feature type="transmembrane region" description="Helical" evidence="1">
    <location>
        <begin position="140"/>
        <end position="165"/>
    </location>
</feature>
<feature type="transmembrane region" description="Helical" evidence="1">
    <location>
        <begin position="34"/>
        <end position="52"/>
    </location>
</feature>
<sequence>MMKDWKSILTWSGLGSFIGFAIAVALYSPTGSENFIYLIYAGMLLGAFLGFRHPLETRAAAYSFPLGFLVTSMLAGLWMVRDVKPDEVYIFLAAVMVTLVLIESRNFLDMFLVPLTYFGGFAVAMLIFKGYQPLQRTEGAVTSLFVVGVMGAILAFFAVFARWTFTKAKNIPRR</sequence>
<dbReference type="RefSeq" id="WP_012571515.1">
    <property type="nucleotide sequence ID" value="NC_011529.1"/>
</dbReference>
<organism evidence="2 3">
    <name type="scientific">Thermococcus onnurineus (strain NA1)</name>
    <dbReference type="NCBI Taxonomy" id="523850"/>
    <lineage>
        <taxon>Archaea</taxon>
        <taxon>Methanobacteriati</taxon>
        <taxon>Methanobacteriota</taxon>
        <taxon>Thermococci</taxon>
        <taxon>Thermococcales</taxon>
        <taxon>Thermococcaceae</taxon>
        <taxon>Thermococcus</taxon>
    </lineage>
</organism>
<protein>
    <submittedName>
        <fullName evidence="2">Uncharacterized protein</fullName>
    </submittedName>
</protein>
<keyword evidence="1" id="KW-0812">Transmembrane</keyword>
<accession>B6YUK7</accession>
<feature type="transmembrane region" description="Helical" evidence="1">
    <location>
        <begin position="87"/>
        <end position="104"/>
    </location>
</feature>
<evidence type="ECO:0000313" key="2">
    <source>
        <dbReference type="EMBL" id="ACJ16043.1"/>
    </source>
</evidence>
<dbReference type="KEGG" id="ton:TON_0556"/>
<dbReference type="GeneID" id="7016854"/>